<protein>
    <submittedName>
        <fullName evidence="6">Uncharacterized protein</fullName>
    </submittedName>
</protein>
<feature type="region of interest" description="Disordered" evidence="5">
    <location>
        <begin position="166"/>
        <end position="194"/>
    </location>
</feature>
<name>A0A6A4R4D3_LUPAL</name>
<evidence type="ECO:0000256" key="2">
    <source>
        <dbReference type="ARBA" id="ARBA00022490"/>
    </source>
</evidence>
<dbReference type="Proteomes" id="UP000447434">
    <property type="component" value="Chromosome 1"/>
</dbReference>
<dbReference type="GO" id="GO:0051231">
    <property type="term" value="P:spindle elongation"/>
    <property type="evidence" value="ECO:0007669"/>
    <property type="project" value="TreeGrafter"/>
</dbReference>
<sequence length="194" mass="21674">MEELLQQSVNTAESVSLHTKSTLEAVNKMGAKHISAAVSLVRNACDNNMQHDNEINSARLTAEEAVVKNSGDLIEQFDVMSAQEQECITGVVDMAKIHANTLEALREDHSSQTASIEHKSRETFQQFYRDYEPSGTTPLKCDPDVPSKGTIDSLRSLPMEQLVEEFRENNSYESSNEKEMKPSLIPRSPFSQLN</sequence>
<evidence type="ECO:0000256" key="5">
    <source>
        <dbReference type="SAM" id="MobiDB-lite"/>
    </source>
</evidence>
<dbReference type="EMBL" id="WOCE01000001">
    <property type="protein sequence ID" value="KAE9621748.1"/>
    <property type="molecule type" value="Genomic_DNA"/>
</dbReference>
<dbReference type="GO" id="GO:0008574">
    <property type="term" value="F:plus-end-directed microtubule motor activity"/>
    <property type="evidence" value="ECO:0007669"/>
    <property type="project" value="TreeGrafter"/>
</dbReference>
<proteinExistence type="predicted"/>
<dbReference type="GO" id="GO:0072686">
    <property type="term" value="C:mitotic spindle"/>
    <property type="evidence" value="ECO:0007669"/>
    <property type="project" value="TreeGrafter"/>
</dbReference>
<dbReference type="PANTHER" id="PTHR47970:SF12">
    <property type="entry name" value="KINESIN FAMILY MEMBER 11"/>
    <property type="match status" value="1"/>
</dbReference>
<comment type="caution">
    <text evidence="6">The sequence shown here is derived from an EMBL/GenBank/DDBJ whole genome shotgun (WGS) entry which is preliminary data.</text>
</comment>
<evidence type="ECO:0000313" key="6">
    <source>
        <dbReference type="EMBL" id="KAE9621748.1"/>
    </source>
</evidence>
<keyword evidence="7" id="KW-1185">Reference proteome</keyword>
<reference evidence="7" key="1">
    <citation type="journal article" date="2020" name="Nat. Commun.">
        <title>Genome sequence of the cluster root forming white lupin.</title>
        <authorList>
            <person name="Hufnagel B."/>
            <person name="Marques A."/>
            <person name="Soriano A."/>
            <person name="Marques L."/>
            <person name="Divol F."/>
            <person name="Doumas P."/>
            <person name="Sallet E."/>
            <person name="Mancinotti D."/>
            <person name="Carrere S."/>
            <person name="Marande W."/>
            <person name="Arribat S."/>
            <person name="Keller J."/>
            <person name="Huneau C."/>
            <person name="Blein T."/>
            <person name="Aime D."/>
            <person name="Laguerre M."/>
            <person name="Taylor J."/>
            <person name="Schubert V."/>
            <person name="Nelson M."/>
            <person name="Geu-Flores F."/>
            <person name="Crespi M."/>
            <person name="Gallardo-Guerrero K."/>
            <person name="Delaux P.-M."/>
            <person name="Salse J."/>
            <person name="Berges H."/>
            <person name="Guyot R."/>
            <person name="Gouzy J."/>
            <person name="Peret B."/>
        </authorList>
    </citation>
    <scope>NUCLEOTIDE SEQUENCE [LARGE SCALE GENOMIC DNA]</scope>
    <source>
        <strain evidence="7">cv. Amiga</strain>
    </source>
</reference>
<evidence type="ECO:0000256" key="4">
    <source>
        <dbReference type="ARBA" id="ARBA00023212"/>
    </source>
</evidence>
<evidence type="ECO:0000313" key="7">
    <source>
        <dbReference type="Proteomes" id="UP000447434"/>
    </source>
</evidence>
<evidence type="ECO:0000256" key="1">
    <source>
        <dbReference type="ARBA" id="ARBA00004245"/>
    </source>
</evidence>
<dbReference type="PANTHER" id="PTHR47970">
    <property type="entry name" value="KINESIN-LIKE PROTEIN KIF11"/>
    <property type="match status" value="1"/>
</dbReference>
<organism evidence="6 7">
    <name type="scientific">Lupinus albus</name>
    <name type="common">White lupine</name>
    <name type="synonym">Lupinus termis</name>
    <dbReference type="NCBI Taxonomy" id="3870"/>
    <lineage>
        <taxon>Eukaryota</taxon>
        <taxon>Viridiplantae</taxon>
        <taxon>Streptophyta</taxon>
        <taxon>Embryophyta</taxon>
        <taxon>Tracheophyta</taxon>
        <taxon>Spermatophyta</taxon>
        <taxon>Magnoliopsida</taxon>
        <taxon>eudicotyledons</taxon>
        <taxon>Gunneridae</taxon>
        <taxon>Pentapetalae</taxon>
        <taxon>rosids</taxon>
        <taxon>fabids</taxon>
        <taxon>Fabales</taxon>
        <taxon>Fabaceae</taxon>
        <taxon>Papilionoideae</taxon>
        <taxon>50 kb inversion clade</taxon>
        <taxon>genistoids sensu lato</taxon>
        <taxon>core genistoids</taxon>
        <taxon>Genisteae</taxon>
        <taxon>Lupinus</taxon>
    </lineage>
</organism>
<dbReference type="GO" id="GO:0005876">
    <property type="term" value="C:spindle microtubule"/>
    <property type="evidence" value="ECO:0007669"/>
    <property type="project" value="TreeGrafter"/>
</dbReference>
<dbReference type="GO" id="GO:0090307">
    <property type="term" value="P:mitotic spindle assembly"/>
    <property type="evidence" value="ECO:0007669"/>
    <property type="project" value="TreeGrafter"/>
</dbReference>
<keyword evidence="4" id="KW-0206">Cytoskeleton</keyword>
<dbReference type="InterPro" id="IPR047149">
    <property type="entry name" value="KIF11-like"/>
</dbReference>
<keyword evidence="3" id="KW-0505">Motor protein</keyword>
<evidence type="ECO:0000256" key="3">
    <source>
        <dbReference type="ARBA" id="ARBA00023175"/>
    </source>
</evidence>
<accession>A0A6A4R4D3</accession>
<dbReference type="AlphaFoldDB" id="A0A6A4R4D3"/>
<keyword evidence="2" id="KW-0963">Cytoplasm</keyword>
<gene>
    <name evidence="6" type="ORF">Lalb_Chr01g0018071</name>
</gene>
<comment type="subcellular location">
    <subcellularLocation>
        <location evidence="1">Cytoplasm</location>
        <location evidence="1">Cytoskeleton</location>
    </subcellularLocation>
</comment>
<dbReference type="OrthoDB" id="1726674at2759"/>
<feature type="compositionally biased region" description="Basic and acidic residues" evidence="5">
    <location>
        <begin position="166"/>
        <end position="181"/>
    </location>
</feature>